<name>A0A5N6Y992_9EURO</name>
<organism evidence="1">
    <name type="scientific">Aspergillus arachidicola</name>
    <dbReference type="NCBI Taxonomy" id="656916"/>
    <lineage>
        <taxon>Eukaryota</taxon>
        <taxon>Fungi</taxon>
        <taxon>Dikarya</taxon>
        <taxon>Ascomycota</taxon>
        <taxon>Pezizomycotina</taxon>
        <taxon>Eurotiomycetes</taxon>
        <taxon>Eurotiomycetidae</taxon>
        <taxon>Eurotiales</taxon>
        <taxon>Aspergillaceae</taxon>
        <taxon>Aspergillus</taxon>
        <taxon>Aspergillus subgen. Circumdati</taxon>
    </lineage>
</organism>
<dbReference type="AlphaFoldDB" id="A0A5N6Y992"/>
<reference evidence="1" key="1">
    <citation type="submission" date="2019-04" db="EMBL/GenBank/DDBJ databases">
        <title>Friends and foes A comparative genomics study of 23 Aspergillus species from section Flavi.</title>
        <authorList>
            <consortium name="DOE Joint Genome Institute"/>
            <person name="Kjaerbolling I."/>
            <person name="Vesth T."/>
            <person name="Frisvad J.C."/>
            <person name="Nybo J.L."/>
            <person name="Theobald S."/>
            <person name="Kildgaard S."/>
            <person name="Isbrandt T."/>
            <person name="Kuo A."/>
            <person name="Sato A."/>
            <person name="Lyhne E.K."/>
            <person name="Kogle M.E."/>
            <person name="Wiebenga A."/>
            <person name="Kun R.S."/>
            <person name="Lubbers R.J."/>
            <person name="Makela M.R."/>
            <person name="Barry K."/>
            <person name="Chovatia M."/>
            <person name="Clum A."/>
            <person name="Daum C."/>
            <person name="Haridas S."/>
            <person name="He G."/>
            <person name="LaButti K."/>
            <person name="Lipzen A."/>
            <person name="Mondo S."/>
            <person name="Riley R."/>
            <person name="Salamov A."/>
            <person name="Simmons B.A."/>
            <person name="Magnuson J.K."/>
            <person name="Henrissat B."/>
            <person name="Mortensen U.H."/>
            <person name="Larsen T.O."/>
            <person name="Devries R.P."/>
            <person name="Grigoriev I.V."/>
            <person name="Machida M."/>
            <person name="Baker S.E."/>
            <person name="Andersen M.R."/>
        </authorList>
    </citation>
    <scope>NUCLEOTIDE SEQUENCE</scope>
    <source>
        <strain evidence="1">CBS 117612</strain>
    </source>
</reference>
<sequence>MPHQQATLPLLRGGGGGHDMLLDLDYPEQRIDFFVSLYSNRGDIEDIVSYHLGLGRSETCRLADVNEWVHGSFNFTKPENTPFTNRIPWSFKRYISWLLGSTPSCNYVCHRRLTMLESGYLLMDYVGNAEMQLLPETWDEDHHHRDKRINLFRGLSRIMLSLSQIPLPRIESWTLDANGALRLSNRPLTLRLHQTTPDQVTTGGQR</sequence>
<accession>A0A5N6Y992</accession>
<evidence type="ECO:0000313" key="1">
    <source>
        <dbReference type="EMBL" id="KAE8342014.1"/>
    </source>
</evidence>
<gene>
    <name evidence="1" type="ORF">BDV24DRAFT_150803</name>
</gene>
<dbReference type="Proteomes" id="UP000325558">
    <property type="component" value="Unassembled WGS sequence"/>
</dbReference>
<protein>
    <submittedName>
        <fullName evidence="1">Uncharacterized protein</fullName>
    </submittedName>
</protein>
<dbReference type="EMBL" id="ML737137">
    <property type="protein sequence ID" value="KAE8342014.1"/>
    <property type="molecule type" value="Genomic_DNA"/>
</dbReference>
<dbReference type="OrthoDB" id="3645574at2759"/>
<proteinExistence type="predicted"/>